<protein>
    <submittedName>
        <fullName evidence="1">Uncharacterized protein</fullName>
    </submittedName>
</protein>
<accession>A0A2P2PQV7</accession>
<dbReference type="EMBL" id="GGEC01076634">
    <property type="protein sequence ID" value="MBX57118.1"/>
    <property type="molecule type" value="Transcribed_RNA"/>
</dbReference>
<sequence length="58" mass="6838">MKTFTDGCGIPQQLVAKRTSHACCNRLFSHSHHLIRHLLRPRTLLFLNYQPRQKRPLT</sequence>
<organism evidence="1">
    <name type="scientific">Rhizophora mucronata</name>
    <name type="common">Asiatic mangrove</name>
    <dbReference type="NCBI Taxonomy" id="61149"/>
    <lineage>
        <taxon>Eukaryota</taxon>
        <taxon>Viridiplantae</taxon>
        <taxon>Streptophyta</taxon>
        <taxon>Embryophyta</taxon>
        <taxon>Tracheophyta</taxon>
        <taxon>Spermatophyta</taxon>
        <taxon>Magnoliopsida</taxon>
        <taxon>eudicotyledons</taxon>
        <taxon>Gunneridae</taxon>
        <taxon>Pentapetalae</taxon>
        <taxon>rosids</taxon>
        <taxon>fabids</taxon>
        <taxon>Malpighiales</taxon>
        <taxon>Rhizophoraceae</taxon>
        <taxon>Rhizophora</taxon>
    </lineage>
</organism>
<proteinExistence type="predicted"/>
<reference evidence="1" key="1">
    <citation type="submission" date="2018-02" db="EMBL/GenBank/DDBJ databases">
        <title>Rhizophora mucronata_Transcriptome.</title>
        <authorList>
            <person name="Meera S.P."/>
            <person name="Sreeshan A."/>
            <person name="Augustine A."/>
        </authorList>
    </citation>
    <scope>NUCLEOTIDE SEQUENCE</scope>
    <source>
        <tissue evidence="1">Leaf</tissue>
    </source>
</reference>
<evidence type="ECO:0000313" key="1">
    <source>
        <dbReference type="EMBL" id="MBX57118.1"/>
    </source>
</evidence>
<name>A0A2P2PQV7_RHIMU</name>
<dbReference type="AlphaFoldDB" id="A0A2P2PQV7"/>